<dbReference type="SUPFAM" id="SSF47616">
    <property type="entry name" value="GST C-terminal domain-like"/>
    <property type="match status" value="1"/>
</dbReference>
<dbReference type="InterPro" id="IPR004045">
    <property type="entry name" value="Glutathione_S-Trfase_N"/>
</dbReference>
<sequence length="340" mass="38795">MSANTPYRLMGRPESGYSLKVRSALRYKNLPFEWMDRFKHQALYQQHAKVPLIPLLLLPTGSAMQDSTPILEMLEEQHPERSLHPPDPALRFLSELLEEYGDEWVNKLMFHYRWGYPADQKRRGTSLGRGVVEGKGFKLLAPIMTPIAARFIIKRMVPRMAFAGANENNAPILIASFSQLIDMLEAHLKTRPYLFGGSPAFADFGLWGQLWQAWTDASCETIIEQRAPSVVAWIKRMEHPSIEGEFESLDSLTATLKPIFEREVGPHFLAWSVANAKAYKAGEKQTELHMDDQKYYQKTFKYPASSLDILKEKFKVAASNRGLTDFLQDTHCLAHLQAQP</sequence>
<organism evidence="2 3">
    <name type="scientific">Zhongshania arctica</name>
    <dbReference type="NCBI Taxonomy" id="3238302"/>
    <lineage>
        <taxon>Bacteria</taxon>
        <taxon>Pseudomonadati</taxon>
        <taxon>Pseudomonadota</taxon>
        <taxon>Gammaproteobacteria</taxon>
        <taxon>Cellvibrionales</taxon>
        <taxon>Spongiibacteraceae</taxon>
        <taxon>Zhongshania</taxon>
    </lineage>
</organism>
<dbReference type="RefSeq" id="WP_368376654.1">
    <property type="nucleotide sequence ID" value="NZ_JBFRYB010000001.1"/>
</dbReference>
<evidence type="ECO:0000259" key="1">
    <source>
        <dbReference type="Pfam" id="PF13417"/>
    </source>
</evidence>
<dbReference type="InterPro" id="IPR036282">
    <property type="entry name" value="Glutathione-S-Trfase_C_sf"/>
</dbReference>
<dbReference type="Pfam" id="PF13410">
    <property type="entry name" value="GST_C_2"/>
    <property type="match status" value="1"/>
</dbReference>
<dbReference type="InterPro" id="IPR036249">
    <property type="entry name" value="Thioredoxin-like_sf"/>
</dbReference>
<proteinExistence type="predicted"/>
<comment type="caution">
    <text evidence="2">The sequence shown here is derived from an EMBL/GenBank/DDBJ whole genome shotgun (WGS) entry which is preliminary data.</text>
</comment>
<dbReference type="InterPro" id="IPR050931">
    <property type="entry name" value="Mito_Protein_Transport_Metaxin"/>
</dbReference>
<dbReference type="PANTHER" id="PTHR12289">
    <property type="entry name" value="METAXIN RELATED"/>
    <property type="match status" value="1"/>
</dbReference>
<evidence type="ECO:0000313" key="2">
    <source>
        <dbReference type="EMBL" id="MEX1666580.1"/>
    </source>
</evidence>
<protein>
    <submittedName>
        <fullName evidence="2">Glutathione S-transferase family protein</fullName>
    </submittedName>
</protein>
<keyword evidence="3" id="KW-1185">Reference proteome</keyword>
<reference evidence="2 3" key="1">
    <citation type="journal article" date="2011" name="Int. J. Syst. Evol. Microbiol.">
        <title>Zhongshania antarctica gen. nov., sp. nov. and Zhongshania guokunii sp. nov., gammaproteobacteria respectively isolated from coastal attached (fast) ice and surface seawater of the Antarctic.</title>
        <authorList>
            <person name="Li H.J."/>
            <person name="Zhang X.Y."/>
            <person name="Chen C.X."/>
            <person name="Zhang Y.J."/>
            <person name="Gao Z.M."/>
            <person name="Yu Y."/>
            <person name="Chen X.L."/>
            <person name="Chen B."/>
            <person name="Zhang Y.Z."/>
        </authorList>
    </citation>
    <scope>NUCLEOTIDE SEQUENCE [LARGE SCALE GENOMIC DNA]</scope>
    <source>
        <strain evidence="2 3">R06B22</strain>
    </source>
</reference>
<dbReference type="SUPFAM" id="SSF52833">
    <property type="entry name" value="Thioredoxin-like"/>
    <property type="match status" value="1"/>
</dbReference>
<evidence type="ECO:0000313" key="3">
    <source>
        <dbReference type="Proteomes" id="UP001557484"/>
    </source>
</evidence>
<dbReference type="Gene3D" id="3.40.30.10">
    <property type="entry name" value="Glutaredoxin"/>
    <property type="match status" value="1"/>
</dbReference>
<dbReference type="Gene3D" id="1.20.1050.10">
    <property type="match status" value="2"/>
</dbReference>
<dbReference type="CDD" id="cd00299">
    <property type="entry name" value="GST_C_family"/>
    <property type="match status" value="1"/>
</dbReference>
<dbReference type="Proteomes" id="UP001557484">
    <property type="component" value="Unassembled WGS sequence"/>
</dbReference>
<accession>A0ABV3TYZ1</accession>
<feature type="domain" description="GST N-terminal" evidence="1">
    <location>
        <begin position="9"/>
        <end position="81"/>
    </location>
</feature>
<dbReference type="EMBL" id="JBFRYB010000001">
    <property type="protein sequence ID" value="MEX1666580.1"/>
    <property type="molecule type" value="Genomic_DNA"/>
</dbReference>
<gene>
    <name evidence="2" type="ORF">AB4875_13885</name>
</gene>
<dbReference type="PANTHER" id="PTHR12289:SF67">
    <property type="match status" value="1"/>
</dbReference>
<dbReference type="CDD" id="cd00570">
    <property type="entry name" value="GST_N_family"/>
    <property type="match status" value="1"/>
</dbReference>
<dbReference type="Pfam" id="PF13417">
    <property type="entry name" value="GST_N_3"/>
    <property type="match status" value="1"/>
</dbReference>
<name>A0ABV3TYZ1_9GAMM</name>